<proteinExistence type="predicted"/>
<sequence length="158" mass="18692">MGQLSRDQMSHWKGQKYILNNGLSVQKPQPDTRNKNKTPFYVYSVLLYGVETWTLKGDTISKIQAFELWLYRRILKIPWTDKITNKEVLQRMNTTPELVNIVKCRKLQYLGHIMRNQGRYKLLQCILQGKIEGKRAPGRRRISWLANIILAWFEIEGK</sequence>
<accession>A0A8D9EUW2</accession>
<dbReference type="EMBL" id="HBUF01569479">
    <property type="protein sequence ID" value="CAG6765899.1"/>
    <property type="molecule type" value="Transcribed_RNA"/>
</dbReference>
<dbReference type="AlphaFoldDB" id="A0A8D9EUW2"/>
<evidence type="ECO:0000313" key="1">
    <source>
        <dbReference type="EMBL" id="CAG6765899.1"/>
    </source>
</evidence>
<organism evidence="1">
    <name type="scientific">Cacopsylla melanoneura</name>
    <dbReference type="NCBI Taxonomy" id="428564"/>
    <lineage>
        <taxon>Eukaryota</taxon>
        <taxon>Metazoa</taxon>
        <taxon>Ecdysozoa</taxon>
        <taxon>Arthropoda</taxon>
        <taxon>Hexapoda</taxon>
        <taxon>Insecta</taxon>
        <taxon>Pterygota</taxon>
        <taxon>Neoptera</taxon>
        <taxon>Paraneoptera</taxon>
        <taxon>Hemiptera</taxon>
        <taxon>Sternorrhyncha</taxon>
        <taxon>Psylloidea</taxon>
        <taxon>Psyllidae</taxon>
        <taxon>Psyllinae</taxon>
        <taxon>Cacopsylla</taxon>
    </lineage>
</organism>
<name>A0A8D9EUW2_9HEMI</name>
<reference evidence="1" key="1">
    <citation type="submission" date="2021-05" db="EMBL/GenBank/DDBJ databases">
        <authorList>
            <person name="Alioto T."/>
            <person name="Alioto T."/>
            <person name="Gomez Garrido J."/>
        </authorList>
    </citation>
    <scope>NUCLEOTIDE SEQUENCE</scope>
</reference>
<dbReference type="PANTHER" id="PTHR47027">
    <property type="entry name" value="REVERSE TRANSCRIPTASE DOMAIN-CONTAINING PROTEIN"/>
    <property type="match status" value="1"/>
</dbReference>
<dbReference type="PANTHER" id="PTHR47027:SF20">
    <property type="entry name" value="REVERSE TRANSCRIPTASE-LIKE PROTEIN WITH RNA-DIRECTED DNA POLYMERASE DOMAIN"/>
    <property type="match status" value="1"/>
</dbReference>
<protein>
    <submittedName>
        <fullName evidence="1">Uncharacterized protein</fullName>
    </submittedName>
</protein>